<sequence>MFYRDERLALFIDGSNLYAAAKALGFDIDYKLLRSEFMRRGKLLRAFYYTALLENDEYSPIRPLVDWLHYNGFTMVTKPAKEYTDSMGRRKVKGNMDIELTVDAMELSPHVDHIVLFSGDGDFRPLVEALQRKGVRVSVVSTIRSQPPMIADELRRQADNFIELEELRDVIGRPPREPRPEKPEGSDTAK</sequence>
<dbReference type="EMBL" id="JAATOP010000002">
    <property type="protein sequence ID" value="NIY71710.1"/>
    <property type="molecule type" value="Genomic_DNA"/>
</dbReference>
<gene>
    <name evidence="3" type="ORF">HCZ30_04585</name>
</gene>
<comment type="caution">
    <text evidence="3">The sequence shown here is derived from an EMBL/GenBank/DDBJ whole genome shotgun (WGS) entry which is preliminary data.</text>
</comment>
<proteinExistence type="predicted"/>
<dbReference type="PANTHER" id="PTHR35458:SF2">
    <property type="entry name" value="SLR0755 PROTEIN"/>
    <property type="match status" value="1"/>
</dbReference>
<protein>
    <submittedName>
        <fullName evidence="3">NYN domain-containing protein</fullName>
    </submittedName>
</protein>
<evidence type="ECO:0000313" key="3">
    <source>
        <dbReference type="EMBL" id="NIY71710.1"/>
    </source>
</evidence>
<dbReference type="RefSeq" id="WP_167636779.1">
    <property type="nucleotide sequence ID" value="NZ_JAATOP010000002.1"/>
</dbReference>
<feature type="domain" description="NYN" evidence="2">
    <location>
        <begin position="7"/>
        <end position="165"/>
    </location>
</feature>
<dbReference type="Gene3D" id="3.40.50.1010">
    <property type="entry name" value="5'-nuclease"/>
    <property type="match status" value="1"/>
</dbReference>
<dbReference type="CDD" id="cd10911">
    <property type="entry name" value="PIN_LabA"/>
    <property type="match status" value="1"/>
</dbReference>
<dbReference type="Proteomes" id="UP000709466">
    <property type="component" value="Unassembled WGS sequence"/>
</dbReference>
<dbReference type="InterPro" id="IPR021139">
    <property type="entry name" value="NYN"/>
</dbReference>
<organism evidence="3 4">
    <name type="scientific">Marivivens donghaensis</name>
    <dbReference type="NCBI Taxonomy" id="1699413"/>
    <lineage>
        <taxon>Bacteria</taxon>
        <taxon>Pseudomonadati</taxon>
        <taxon>Pseudomonadota</taxon>
        <taxon>Alphaproteobacteria</taxon>
        <taxon>Rhodobacterales</taxon>
        <taxon>Paracoccaceae</taxon>
        <taxon>Marivivens group</taxon>
        <taxon>Marivivens</taxon>
    </lineage>
</organism>
<name>A0ABX0VW68_9RHOB</name>
<evidence type="ECO:0000259" key="2">
    <source>
        <dbReference type="Pfam" id="PF01936"/>
    </source>
</evidence>
<accession>A0ABX0VW68</accession>
<dbReference type="PANTHER" id="PTHR35458">
    <property type="entry name" value="SLR0755 PROTEIN"/>
    <property type="match status" value="1"/>
</dbReference>
<reference evidence="3 4" key="1">
    <citation type="submission" date="2020-03" db="EMBL/GenBank/DDBJ databases">
        <title>Bacterial isolates of synthetic phycosphere.</title>
        <authorList>
            <person name="Fu H."/>
            <person name="Moran M.A."/>
        </authorList>
    </citation>
    <scope>NUCLEOTIDE SEQUENCE [LARGE SCALE GENOMIC DNA]</scope>
    <source>
        <strain evidence="3 4">HF1</strain>
    </source>
</reference>
<keyword evidence="4" id="KW-1185">Reference proteome</keyword>
<dbReference type="InterPro" id="IPR047140">
    <property type="entry name" value="LabA"/>
</dbReference>
<dbReference type="Pfam" id="PF01936">
    <property type="entry name" value="NYN"/>
    <property type="match status" value="1"/>
</dbReference>
<evidence type="ECO:0000256" key="1">
    <source>
        <dbReference type="SAM" id="MobiDB-lite"/>
    </source>
</evidence>
<evidence type="ECO:0000313" key="4">
    <source>
        <dbReference type="Proteomes" id="UP000709466"/>
    </source>
</evidence>
<feature type="region of interest" description="Disordered" evidence="1">
    <location>
        <begin position="168"/>
        <end position="190"/>
    </location>
</feature>